<evidence type="ECO:0000313" key="2">
    <source>
        <dbReference type="Proteomes" id="UP000008089"/>
    </source>
</evidence>
<evidence type="ECO:0000313" key="1">
    <source>
        <dbReference type="EMBL" id="AAD45955.1"/>
    </source>
</evidence>
<reference evidence="1 2" key="5">
    <citation type="journal article" date="1998" name="Virology">
        <title>Identification of transcripts and promoter regions of ovine adenovirus OAV287.</title>
        <authorList>
            <person name="Khatri A."/>
            <person name="Both G.W."/>
        </authorList>
    </citation>
    <scope>NUCLEOTIDE SEQUENCE [LARGE SCALE GENOMIC DNA]</scope>
    <source>
        <strain evidence="1 2">OAV287</strain>
    </source>
</reference>
<proteinExistence type="predicted"/>
<protein>
    <submittedName>
        <fullName evidence="1">RH5</fullName>
    </submittedName>
</protein>
<dbReference type="RefSeq" id="NP_659534.1">
    <property type="nucleotide sequence ID" value="NC_004037.2"/>
</dbReference>
<dbReference type="Proteomes" id="UP000008089">
    <property type="component" value="Segment"/>
</dbReference>
<dbReference type="GeneID" id="949196"/>
<reference evidence="1 2" key="4">
    <citation type="journal article" date="1997" name="Virology">
        <title>Construction of ovine adenovirus recombinants by gene insertion or deletion of related terminal region sequences.</title>
        <authorList>
            <person name="Xu Z.Z."/>
            <person name="Hyatt A."/>
            <person name="Boyle D.B."/>
            <person name="Both G.W."/>
        </authorList>
    </citation>
    <scope>NUCLEOTIDE SEQUENCE [LARGE SCALE GENOMIC DNA]</scope>
    <source>
        <strain evidence="1 2">OAV287</strain>
    </source>
</reference>
<accession>Q83917</accession>
<organismHost>
    <name type="scientific">Ovis aries</name>
    <name type="common">Sheep</name>
    <dbReference type="NCBI Taxonomy" id="9940"/>
</organismHost>
<sequence length="198" mass="22650">MDLKQLKQALLEHTKSCNKIGCDLASAEKITFTVHKNAFLHCLTLKFFIVHHAGKMYFKKSFCCFLKCRCPDEFSLSCLKKLALLICEAELKMHYSKLQTVIHENESYSKALLAHHDPFAVECPSLQCMMIGIWKLLVSLQILQKHFCVLREEPLNGLHFSGGAKCRIQLKQFLRGECSCMHPFSEVCFGGLLTKFCK</sequence>
<dbReference type="OrthoDB" id="31337at10239"/>
<dbReference type="EMBL" id="U40839">
    <property type="protein sequence ID" value="AAD45955.1"/>
    <property type="molecule type" value="Genomic_DNA"/>
</dbReference>
<keyword evidence="2" id="KW-1185">Reference proteome</keyword>
<reference evidence="1 2" key="3">
    <citation type="journal article" date="1996" name="Virology">
        <title>Unique genome arrangement of an ovine adenovirus: identification of new proteins and proteinase cleavage sites.</title>
        <authorList>
            <person name="Vrati S."/>
            <person name="Brookes D.E."/>
            <person name="Strike P."/>
            <person name="Khatri A."/>
            <person name="Boyle D.B."/>
            <person name="Both G.W."/>
        </authorList>
    </citation>
    <scope>NUCLEOTIDE SEQUENCE [LARGE SCALE GENOMIC DNA]</scope>
    <source>
        <strain evidence="1 2">OAV287</strain>
    </source>
</reference>
<organism evidence="1 2">
    <name type="scientific">Ovine adenovirus D serotype 7 (isolate OAV287)</name>
    <name type="common">OAdV-7</name>
    <name type="synonym">Ovine adenovirus 7</name>
    <dbReference type="NCBI Taxonomy" id="114430"/>
    <lineage>
        <taxon>Viruses</taxon>
        <taxon>Varidnaviria</taxon>
        <taxon>Bamfordvirae</taxon>
        <taxon>Preplasmiviricota</taxon>
        <taxon>Polisuviricotina</taxon>
        <taxon>Pharingeaviricetes</taxon>
        <taxon>Rowavirales</taxon>
        <taxon>Adenoviridae</taxon>
        <taxon>Barthadenovirus</taxon>
        <taxon>Barthadenovirus ovis</taxon>
        <taxon>Ovine adenovirus D</taxon>
    </lineage>
</organism>
<name>Q83917_ADEO7</name>
<dbReference type="KEGG" id="vg:949196"/>
<reference evidence="1 2" key="2">
    <citation type="journal article" date="1996" name="Gene">
        <title>Nucleotide sequence of ovine adenovirus tripartite leader sequence and homologues of the IVa2, DNA polymerase and terminal proteins.</title>
        <authorList>
            <person name="Vrati S."/>
            <person name="Brookes D.E."/>
            <person name="Boyle D.B."/>
            <person name="Both G.W."/>
        </authorList>
    </citation>
    <scope>NUCLEOTIDE SEQUENCE [LARGE SCALE GENOMIC DNA]</scope>
    <source>
        <strain evidence="1 2">OAV287</strain>
    </source>
</reference>
<reference evidence="1 2" key="1">
    <citation type="journal article" date="1995" name="Virology">
        <title>Sequence of ovine adenovirus homologs for 100K hexon assembly, 33K, pVIII, and fiber genes: early region E3 is not in the expected location.</title>
        <authorList>
            <person name="Vrati S."/>
            <person name="Boyle D."/>
            <person name="Kocherhans R."/>
            <person name="Both G.W."/>
        </authorList>
    </citation>
    <scope>NUCLEOTIDE SEQUENCE [LARGE SCALE GENOMIC DNA]</scope>
    <source>
        <strain evidence="1 2">OAV287</strain>
    </source>
</reference>